<keyword evidence="6" id="KW-0460">Magnesium</keyword>
<comment type="catalytic activity">
    <reaction evidence="6">
        <text>acetate + ATP = acetyl phosphate + ADP</text>
        <dbReference type="Rhea" id="RHEA:11352"/>
        <dbReference type="ChEBI" id="CHEBI:22191"/>
        <dbReference type="ChEBI" id="CHEBI:30089"/>
        <dbReference type="ChEBI" id="CHEBI:30616"/>
        <dbReference type="ChEBI" id="CHEBI:456216"/>
        <dbReference type="EC" id="2.7.2.1"/>
    </reaction>
</comment>
<feature type="binding site" evidence="6">
    <location>
        <begin position="294"/>
        <end position="298"/>
    </location>
    <ligand>
        <name>ATP</name>
        <dbReference type="ChEBI" id="CHEBI:30616"/>
    </ligand>
</feature>
<feature type="binding site" evidence="6">
    <location>
        <position position="345"/>
    </location>
    <ligand>
        <name>Mg(2+)</name>
        <dbReference type="ChEBI" id="CHEBI:18420"/>
    </ligand>
</feature>
<dbReference type="Proteomes" id="UP001379533">
    <property type="component" value="Chromosome"/>
</dbReference>
<name>A0ABZ2JZ07_9BACT</name>
<feature type="binding site" evidence="6">
    <location>
        <position position="61"/>
    </location>
    <ligand>
        <name>substrate</name>
    </ligand>
</feature>
<dbReference type="InterPro" id="IPR043129">
    <property type="entry name" value="ATPase_NBD"/>
</dbReference>
<dbReference type="PRINTS" id="PR00471">
    <property type="entry name" value="ACETATEKNASE"/>
</dbReference>
<keyword evidence="2 6" id="KW-0808">Transferase</keyword>
<protein>
    <recommendedName>
        <fullName evidence="6">Acetate kinase</fullName>
        <ecNumber evidence="6">2.7.2.1</ecNumber>
    </recommendedName>
    <alternativeName>
        <fullName evidence="6">Acetokinase</fullName>
    </alternativeName>
</protein>
<dbReference type="Pfam" id="PF00871">
    <property type="entry name" value="Acetate_kinase"/>
    <property type="match status" value="1"/>
</dbReference>
<dbReference type="PANTHER" id="PTHR21060:SF15">
    <property type="entry name" value="ACETATE KINASE-RELATED"/>
    <property type="match status" value="1"/>
</dbReference>
<evidence type="ECO:0000313" key="8">
    <source>
        <dbReference type="EMBL" id="WXA91723.1"/>
    </source>
</evidence>
<feature type="active site" description="Proton donor/acceptor" evidence="6">
    <location>
        <position position="118"/>
    </location>
</feature>
<accession>A0ABZ2JZ07</accession>
<gene>
    <name evidence="6" type="primary">ackA</name>
    <name evidence="8" type="ORF">LZC95_35390</name>
</gene>
<dbReference type="InterPro" id="IPR004372">
    <property type="entry name" value="Ac/propionate_kinase"/>
</dbReference>
<feature type="binding site" evidence="6">
    <location>
        <position position="7"/>
    </location>
    <ligand>
        <name>Mg(2+)</name>
        <dbReference type="ChEBI" id="CHEBI:18420"/>
    </ligand>
</feature>
<comment type="cofactor">
    <cofactor evidence="6">
        <name>Mg(2+)</name>
        <dbReference type="ChEBI" id="CHEBI:18420"/>
    </cofactor>
    <cofactor evidence="6">
        <name>Mn(2+)</name>
        <dbReference type="ChEBI" id="CHEBI:29035"/>
    </cofactor>
    <text evidence="6">Mg(2+). Can also accept Mn(2+).</text>
</comment>
<dbReference type="RefSeq" id="WP_394842346.1">
    <property type="nucleotide sequence ID" value="NZ_CP089982.1"/>
</dbReference>
<dbReference type="EC" id="2.7.2.1" evidence="6"/>
<evidence type="ECO:0000256" key="7">
    <source>
        <dbReference type="RuleBase" id="RU003835"/>
    </source>
</evidence>
<evidence type="ECO:0000256" key="6">
    <source>
        <dbReference type="HAMAP-Rule" id="MF_00020"/>
    </source>
</evidence>
<evidence type="ECO:0000256" key="5">
    <source>
        <dbReference type="ARBA" id="ARBA00022840"/>
    </source>
</evidence>
<comment type="pathway">
    <text evidence="6">Metabolic intermediate biosynthesis; acetyl-CoA biosynthesis; acetyl-CoA from acetate: step 1/2.</text>
</comment>
<dbReference type="Gene3D" id="3.30.420.40">
    <property type="match status" value="2"/>
</dbReference>
<dbReference type="PROSITE" id="PS01075">
    <property type="entry name" value="ACETATE_KINASE_1"/>
    <property type="match status" value="1"/>
</dbReference>
<evidence type="ECO:0000313" key="9">
    <source>
        <dbReference type="Proteomes" id="UP001379533"/>
    </source>
</evidence>
<keyword evidence="3 6" id="KW-0547">Nucleotide-binding</keyword>
<dbReference type="PIRSF" id="PIRSF000722">
    <property type="entry name" value="Acetate_prop_kin"/>
    <property type="match status" value="1"/>
</dbReference>
<dbReference type="PANTHER" id="PTHR21060">
    <property type="entry name" value="ACETATE KINASE"/>
    <property type="match status" value="1"/>
</dbReference>
<dbReference type="InterPro" id="IPR000890">
    <property type="entry name" value="Aliphatic_acid_kin_short-chain"/>
</dbReference>
<proteinExistence type="inferred from homology"/>
<dbReference type="PROSITE" id="PS01076">
    <property type="entry name" value="ACETATE_KINASE_2"/>
    <property type="match status" value="1"/>
</dbReference>
<dbReference type="HAMAP" id="MF_00020">
    <property type="entry name" value="Acetate_kinase"/>
    <property type="match status" value="1"/>
</dbReference>
<reference evidence="8 9" key="1">
    <citation type="submission" date="2021-12" db="EMBL/GenBank/DDBJ databases">
        <title>Discovery of the Pendulisporaceae a myxobacterial family with distinct sporulation behavior and unique specialized metabolism.</title>
        <authorList>
            <person name="Garcia R."/>
            <person name="Popoff A."/>
            <person name="Bader C.D."/>
            <person name="Loehr J."/>
            <person name="Walesch S."/>
            <person name="Walt C."/>
            <person name="Boldt J."/>
            <person name="Bunk B."/>
            <person name="Haeckl F.J.F.P.J."/>
            <person name="Gunesch A.P."/>
            <person name="Birkelbach J."/>
            <person name="Nuebel U."/>
            <person name="Pietschmann T."/>
            <person name="Bach T."/>
            <person name="Mueller R."/>
        </authorList>
    </citation>
    <scope>NUCLEOTIDE SEQUENCE [LARGE SCALE GENOMIC DNA]</scope>
    <source>
        <strain evidence="8 9">MSr12523</strain>
    </source>
</reference>
<evidence type="ECO:0000256" key="4">
    <source>
        <dbReference type="ARBA" id="ARBA00022777"/>
    </source>
</evidence>
<dbReference type="EMBL" id="CP089982">
    <property type="protein sequence ID" value="WXA91723.1"/>
    <property type="molecule type" value="Genomic_DNA"/>
</dbReference>
<comment type="function">
    <text evidence="6">Catalyzes the formation of acetyl phosphate from acetate and ATP. Can also catalyze the reverse reaction.</text>
</comment>
<evidence type="ECO:0000256" key="2">
    <source>
        <dbReference type="ARBA" id="ARBA00022679"/>
    </source>
</evidence>
<comment type="subunit">
    <text evidence="6">Homodimer.</text>
</comment>
<keyword evidence="5 6" id="KW-0067">ATP-binding</keyword>
<keyword evidence="4 6" id="KW-0418">Kinase</keyword>
<feature type="site" description="Transition state stabilizer" evidence="6">
    <location>
        <position position="149"/>
    </location>
</feature>
<feature type="binding site" evidence="6">
    <location>
        <position position="14"/>
    </location>
    <ligand>
        <name>ATP</name>
        <dbReference type="ChEBI" id="CHEBI:30616"/>
    </ligand>
</feature>
<dbReference type="NCBIfam" id="TIGR00016">
    <property type="entry name" value="ackA"/>
    <property type="match status" value="1"/>
</dbReference>
<dbReference type="GO" id="GO:0008776">
    <property type="term" value="F:acetate kinase activity"/>
    <property type="evidence" value="ECO:0007669"/>
    <property type="project" value="UniProtKB-EC"/>
</dbReference>
<comment type="subcellular location">
    <subcellularLocation>
        <location evidence="6">Cytoplasm</location>
    </subcellularLocation>
</comment>
<keyword evidence="6" id="KW-0479">Metal-binding</keyword>
<keyword evidence="6" id="KW-0963">Cytoplasm</keyword>
<evidence type="ECO:0000256" key="1">
    <source>
        <dbReference type="ARBA" id="ARBA00008748"/>
    </source>
</evidence>
<feature type="site" description="Transition state stabilizer" evidence="6">
    <location>
        <position position="205"/>
    </location>
</feature>
<dbReference type="InterPro" id="IPR023865">
    <property type="entry name" value="Aliphatic_acid_kinase_CS"/>
</dbReference>
<comment type="caution">
    <text evidence="6">Lacks conserved residue(s) required for the propagation of feature annotation.</text>
</comment>
<keyword evidence="9" id="KW-1185">Reference proteome</keyword>
<comment type="similarity">
    <text evidence="1 6 7">Belongs to the acetokinase family.</text>
</comment>
<organism evidence="8 9">
    <name type="scientific">Pendulispora brunnea</name>
    <dbReference type="NCBI Taxonomy" id="2905690"/>
    <lineage>
        <taxon>Bacteria</taxon>
        <taxon>Pseudomonadati</taxon>
        <taxon>Myxococcota</taxon>
        <taxon>Myxococcia</taxon>
        <taxon>Myxococcales</taxon>
        <taxon>Sorangiineae</taxon>
        <taxon>Pendulisporaceae</taxon>
        <taxon>Pendulispora</taxon>
    </lineage>
</organism>
<dbReference type="SUPFAM" id="SSF53067">
    <property type="entry name" value="Actin-like ATPase domain"/>
    <property type="match status" value="2"/>
</dbReference>
<evidence type="ECO:0000256" key="3">
    <source>
        <dbReference type="ARBA" id="ARBA00022741"/>
    </source>
</evidence>
<feature type="binding site" evidence="6">
    <location>
        <begin position="172"/>
        <end position="176"/>
    </location>
    <ligand>
        <name>ATP</name>
        <dbReference type="ChEBI" id="CHEBI:30616"/>
    </ligand>
</feature>
<sequence length="392" mass="41945">MIVLALNAGSSSLKFALFDVAGGAELELARGGIPCTDVLEAGAAVFKALEGAPPPRAVGHRLVHGGPQHDVPEIIDARLRRDLEHAVPFSPLHLPRSLALIDSVSARYGDLPQVACFDTAFHRTLPEIARCFPLPQGLRDLGIRRYGFHGLSYEYIVQTLGPERLGRAVLAHLGSGSSLVAIRNGQAVDTTMGLTPSGGTMMGTRCGDIDPGLLVYLMDHLGYDAGKIDALVNRESGLLGVSGTTSDMKTLLDASTHDARAELAVEMFCYSARKFIGAYAAALGGIDTLVFTGGIGEHAAAVRTRICAGLAHLGIELDEVLNVRNDESIGLRNDRCQVLVVRTDEERTIARHTMSTTSRHHDGRDHDTRIIRVQASNPHTIHPGARCTRGHA</sequence>